<evidence type="ECO:0000313" key="15">
    <source>
        <dbReference type="EMBL" id="OAP59715.1"/>
    </source>
</evidence>
<dbReference type="Pfam" id="PF08738">
    <property type="entry name" value="Gon7"/>
    <property type="match status" value="1"/>
</dbReference>
<dbReference type="RefSeq" id="XP_018693082.1">
    <property type="nucleotide sequence ID" value="XM_018838522.1"/>
</dbReference>
<evidence type="ECO:0000313" key="16">
    <source>
        <dbReference type="Proteomes" id="UP000078343"/>
    </source>
</evidence>
<evidence type="ECO:0000256" key="14">
    <source>
        <dbReference type="SAM" id="MobiDB-lite"/>
    </source>
</evidence>
<proteinExistence type="inferred from homology"/>
<comment type="caution">
    <text evidence="15">The sequence shown here is derived from an EMBL/GenBank/DDBJ whole genome shotgun (WGS) entry which is preliminary data.</text>
</comment>
<feature type="region of interest" description="Disordered" evidence="14">
    <location>
        <begin position="1"/>
        <end position="39"/>
    </location>
</feature>
<evidence type="ECO:0000256" key="13">
    <source>
        <dbReference type="ARBA" id="ARBA00025393"/>
    </source>
</evidence>
<gene>
    <name evidence="15" type="ORF">AYL99_07013</name>
</gene>
<evidence type="ECO:0000256" key="11">
    <source>
        <dbReference type="ARBA" id="ARBA00023163"/>
    </source>
</evidence>
<keyword evidence="8" id="KW-0779">Telomere</keyword>
<feature type="compositionally biased region" description="Basic and acidic residues" evidence="14">
    <location>
        <begin position="70"/>
        <end position="93"/>
    </location>
</feature>
<protein>
    <recommendedName>
        <fullName evidence="5">EKC/KEOPS complex subunit GON7</fullName>
    </recommendedName>
</protein>
<dbReference type="AlphaFoldDB" id="A0A178ZL10"/>
<evidence type="ECO:0000256" key="1">
    <source>
        <dbReference type="ARBA" id="ARBA00004123"/>
    </source>
</evidence>
<dbReference type="EMBL" id="LVYI01000005">
    <property type="protein sequence ID" value="OAP59715.1"/>
    <property type="molecule type" value="Genomic_DNA"/>
</dbReference>
<dbReference type="InterPro" id="IPR014849">
    <property type="entry name" value="EKC/KEOPS_Gon7"/>
</dbReference>
<dbReference type="GO" id="GO:0008033">
    <property type="term" value="P:tRNA processing"/>
    <property type="evidence" value="ECO:0007669"/>
    <property type="project" value="UniProtKB-KW"/>
</dbReference>
<evidence type="ECO:0000256" key="5">
    <source>
        <dbReference type="ARBA" id="ARBA00019746"/>
    </source>
</evidence>
<evidence type="ECO:0000256" key="7">
    <source>
        <dbReference type="ARBA" id="ARBA00022694"/>
    </source>
</evidence>
<evidence type="ECO:0000256" key="4">
    <source>
        <dbReference type="ARBA" id="ARBA00011534"/>
    </source>
</evidence>
<name>A0A178ZL10_9EURO</name>
<comment type="function">
    <text evidence="13">Component of the EKC/KEOPS complex that is required for the formation of a threonylcarbamoyl group on adenosine at position 37 (t(6)A37) in tRNAs that read codons beginning with adenine. The complex is probably involved in the transfer of the threonylcarbamoyl moiety of threonylcarbamoyl-AMP (TC-AMP) to the N6 group of A37. GON7 likely plays a supporting role to the catalytic subunit KAE1 in the complex. The EKC/KEOPS complex also promotes both telomere uncapping and telomere elongation. The complex is required for efficient recruitment of transcriptional coactivators.</text>
</comment>
<dbReference type="GO" id="GO:0005634">
    <property type="term" value="C:nucleus"/>
    <property type="evidence" value="ECO:0007669"/>
    <property type="project" value="UniProtKB-SubCell"/>
</dbReference>
<keyword evidence="11" id="KW-0804">Transcription</keyword>
<reference evidence="15 16" key="1">
    <citation type="submission" date="2016-04" db="EMBL/GenBank/DDBJ databases">
        <title>Draft genome of Fonsecaea erecta CBS 125763.</title>
        <authorList>
            <person name="Weiss V.A."/>
            <person name="Vicente V.A."/>
            <person name="Raittz R.T."/>
            <person name="Moreno L.F."/>
            <person name="De Souza E.M."/>
            <person name="Pedrosa F.O."/>
            <person name="Steffens M.B."/>
            <person name="Faoro H."/>
            <person name="Tadra-Sfeir M.Z."/>
            <person name="Najafzadeh M.J."/>
            <person name="Felipe M.S."/>
            <person name="Teixeira M."/>
            <person name="Sun J."/>
            <person name="Xi L."/>
            <person name="Gomes R."/>
            <person name="De Azevedo C.M."/>
            <person name="Salgado C.G."/>
            <person name="Da Silva M.B."/>
            <person name="Nascimento M.F."/>
            <person name="Queiroz-Telles F."/>
            <person name="Attili D.S."/>
            <person name="Gorbushina A."/>
        </authorList>
    </citation>
    <scope>NUCLEOTIDE SEQUENCE [LARGE SCALE GENOMIC DNA]</scope>
    <source>
        <strain evidence="15 16">CBS 125763</strain>
    </source>
</reference>
<comment type="subcellular location">
    <subcellularLocation>
        <location evidence="2">Chromosome</location>
        <location evidence="2">Telomere</location>
    </subcellularLocation>
    <subcellularLocation>
        <location evidence="1">Nucleus</location>
    </subcellularLocation>
</comment>
<evidence type="ECO:0000256" key="8">
    <source>
        <dbReference type="ARBA" id="ARBA00022895"/>
    </source>
</evidence>
<dbReference type="OrthoDB" id="2288868at2759"/>
<dbReference type="GeneID" id="30011181"/>
<comment type="subunit">
    <text evidence="4">Component of the EKC/KEOPS complex composed of at least BUD32, CGI121, GON7, KAE1 and PCC1; the whole complex dimerizes.</text>
</comment>
<keyword evidence="6" id="KW-0158">Chromosome</keyword>
<sequence>MSNIAYDSPAALTATYDSPSGSRHFQNTISAPKHDEDGSLSVEAKKKYVSELRASSKKLQEDINKFLTEKMEEDKKQIGKDSENGTPKERSKDELEEENYGEENEQDET</sequence>
<evidence type="ECO:0000256" key="12">
    <source>
        <dbReference type="ARBA" id="ARBA00023242"/>
    </source>
</evidence>
<evidence type="ECO:0000256" key="6">
    <source>
        <dbReference type="ARBA" id="ARBA00022454"/>
    </source>
</evidence>
<keyword evidence="7" id="KW-0819">tRNA processing</keyword>
<evidence type="ECO:0000256" key="10">
    <source>
        <dbReference type="ARBA" id="ARBA00023159"/>
    </source>
</evidence>
<feature type="region of interest" description="Disordered" evidence="14">
    <location>
        <begin position="70"/>
        <end position="109"/>
    </location>
</feature>
<organism evidence="15 16">
    <name type="scientific">Fonsecaea erecta</name>
    <dbReference type="NCBI Taxonomy" id="1367422"/>
    <lineage>
        <taxon>Eukaryota</taxon>
        <taxon>Fungi</taxon>
        <taxon>Dikarya</taxon>
        <taxon>Ascomycota</taxon>
        <taxon>Pezizomycotina</taxon>
        <taxon>Eurotiomycetes</taxon>
        <taxon>Chaetothyriomycetidae</taxon>
        <taxon>Chaetothyriales</taxon>
        <taxon>Herpotrichiellaceae</taxon>
        <taxon>Fonsecaea</taxon>
    </lineage>
</organism>
<evidence type="ECO:0000256" key="9">
    <source>
        <dbReference type="ARBA" id="ARBA00023015"/>
    </source>
</evidence>
<keyword evidence="9" id="KW-0805">Transcription regulation</keyword>
<feature type="compositionally biased region" description="Polar residues" evidence="14">
    <location>
        <begin position="15"/>
        <end position="30"/>
    </location>
</feature>
<comment type="similarity">
    <text evidence="3">Belongs to the GON7 family.</text>
</comment>
<keyword evidence="16" id="KW-1185">Reference proteome</keyword>
<keyword evidence="10" id="KW-0010">Activator</keyword>
<dbReference type="GO" id="GO:0000781">
    <property type="term" value="C:chromosome, telomeric region"/>
    <property type="evidence" value="ECO:0007669"/>
    <property type="project" value="UniProtKB-SubCell"/>
</dbReference>
<feature type="compositionally biased region" description="Acidic residues" evidence="14">
    <location>
        <begin position="94"/>
        <end position="109"/>
    </location>
</feature>
<evidence type="ECO:0000256" key="2">
    <source>
        <dbReference type="ARBA" id="ARBA00004574"/>
    </source>
</evidence>
<accession>A0A178ZL10</accession>
<dbReference type="Proteomes" id="UP000078343">
    <property type="component" value="Unassembled WGS sequence"/>
</dbReference>
<keyword evidence="12" id="KW-0539">Nucleus</keyword>
<evidence type="ECO:0000256" key="3">
    <source>
        <dbReference type="ARBA" id="ARBA00008529"/>
    </source>
</evidence>